<evidence type="ECO:0000256" key="1">
    <source>
        <dbReference type="SAM" id="MobiDB-lite"/>
    </source>
</evidence>
<comment type="caution">
    <text evidence="2">The sequence shown here is derived from an EMBL/GenBank/DDBJ whole genome shotgun (WGS) entry which is preliminary data.</text>
</comment>
<proteinExistence type="predicted"/>
<keyword evidence="3" id="KW-1185">Reference proteome</keyword>
<feature type="compositionally biased region" description="Basic and acidic residues" evidence="1">
    <location>
        <begin position="125"/>
        <end position="138"/>
    </location>
</feature>
<gene>
    <name evidence="2" type="ORF">KUF71_004301</name>
</gene>
<sequence>MKTLRATVRFFLGKFKMSSRVPGRVCSSWICNLKTSCLARDSGKPCCLRAELREMKQLQEQMMENEIEVAHRINGLETRLVASESQNAELKQRLEESEKRCRDLEDTLRSASRVMHSIGVQSNDSHSDDPHDSTTIHQ</sequence>
<dbReference type="AlphaFoldDB" id="A0AAE1GXW1"/>
<accession>A0AAE1GXW1</accession>
<evidence type="ECO:0000313" key="2">
    <source>
        <dbReference type="EMBL" id="KAK3910813.1"/>
    </source>
</evidence>
<reference evidence="2" key="1">
    <citation type="submission" date="2021-07" db="EMBL/GenBank/DDBJ databases">
        <authorList>
            <person name="Catto M.A."/>
            <person name="Jacobson A."/>
            <person name="Kennedy G."/>
            <person name="Labadie P."/>
            <person name="Hunt B.G."/>
            <person name="Srinivasan R."/>
        </authorList>
    </citation>
    <scope>NUCLEOTIDE SEQUENCE</scope>
    <source>
        <strain evidence="2">PL_HMW_Pooled</strain>
        <tissue evidence="2">Head</tissue>
    </source>
</reference>
<dbReference type="EMBL" id="JAHWGI010000195">
    <property type="protein sequence ID" value="KAK3910813.1"/>
    <property type="molecule type" value="Genomic_DNA"/>
</dbReference>
<reference evidence="2" key="2">
    <citation type="journal article" date="2023" name="BMC Genomics">
        <title>Pest status, molecular evolution, and epigenetic factors derived from the genome assembly of Frankliniella fusca, a thysanopteran phytovirus vector.</title>
        <authorList>
            <person name="Catto M.A."/>
            <person name="Labadie P.E."/>
            <person name="Jacobson A.L."/>
            <person name="Kennedy G.G."/>
            <person name="Srinivasan R."/>
            <person name="Hunt B.G."/>
        </authorList>
    </citation>
    <scope>NUCLEOTIDE SEQUENCE</scope>
    <source>
        <strain evidence="2">PL_HMW_Pooled</strain>
    </source>
</reference>
<evidence type="ECO:0000313" key="3">
    <source>
        <dbReference type="Proteomes" id="UP001219518"/>
    </source>
</evidence>
<name>A0AAE1GXW1_9NEOP</name>
<protein>
    <submittedName>
        <fullName evidence="2">Laminin subunit alpha-2</fullName>
    </submittedName>
</protein>
<organism evidence="2 3">
    <name type="scientific">Frankliniella fusca</name>
    <dbReference type="NCBI Taxonomy" id="407009"/>
    <lineage>
        <taxon>Eukaryota</taxon>
        <taxon>Metazoa</taxon>
        <taxon>Ecdysozoa</taxon>
        <taxon>Arthropoda</taxon>
        <taxon>Hexapoda</taxon>
        <taxon>Insecta</taxon>
        <taxon>Pterygota</taxon>
        <taxon>Neoptera</taxon>
        <taxon>Paraneoptera</taxon>
        <taxon>Thysanoptera</taxon>
        <taxon>Terebrantia</taxon>
        <taxon>Thripoidea</taxon>
        <taxon>Thripidae</taxon>
        <taxon>Frankliniella</taxon>
    </lineage>
</organism>
<dbReference type="Gene3D" id="1.20.5.170">
    <property type="match status" value="1"/>
</dbReference>
<dbReference type="Proteomes" id="UP001219518">
    <property type="component" value="Unassembled WGS sequence"/>
</dbReference>
<feature type="region of interest" description="Disordered" evidence="1">
    <location>
        <begin position="112"/>
        <end position="138"/>
    </location>
</feature>